<evidence type="ECO:0000259" key="2">
    <source>
        <dbReference type="Pfam" id="PF12697"/>
    </source>
</evidence>
<gene>
    <name evidence="3" type="ORF">H2200_006887</name>
</gene>
<dbReference type="InterPro" id="IPR000073">
    <property type="entry name" value="AB_hydrolase_1"/>
</dbReference>
<keyword evidence="4" id="KW-1185">Reference proteome</keyword>
<dbReference type="EMBL" id="JAPDRK010000009">
    <property type="protein sequence ID" value="KAJ9609116.1"/>
    <property type="molecule type" value="Genomic_DNA"/>
</dbReference>
<organism evidence="3 4">
    <name type="scientific">Cladophialophora chaetospira</name>
    <dbReference type="NCBI Taxonomy" id="386627"/>
    <lineage>
        <taxon>Eukaryota</taxon>
        <taxon>Fungi</taxon>
        <taxon>Dikarya</taxon>
        <taxon>Ascomycota</taxon>
        <taxon>Pezizomycotina</taxon>
        <taxon>Eurotiomycetes</taxon>
        <taxon>Chaetothyriomycetidae</taxon>
        <taxon>Chaetothyriales</taxon>
        <taxon>Herpotrichiellaceae</taxon>
        <taxon>Cladophialophora</taxon>
    </lineage>
</organism>
<name>A0AA39CID1_9EURO</name>
<evidence type="ECO:0000313" key="3">
    <source>
        <dbReference type="EMBL" id="KAJ9609116.1"/>
    </source>
</evidence>
<dbReference type="AlphaFoldDB" id="A0AA39CID1"/>
<feature type="chain" id="PRO_5041465298" description="AB hydrolase-1 domain-containing protein" evidence="1">
    <location>
        <begin position="21"/>
        <end position="400"/>
    </location>
</feature>
<comment type="caution">
    <text evidence="3">The sequence shown here is derived from an EMBL/GenBank/DDBJ whole genome shotgun (WGS) entry which is preliminary data.</text>
</comment>
<accession>A0AA39CID1</accession>
<sequence>MNTLRRLITLGALIAPAALAAPGRHYNATRADRPCIELRIPVHVVANNSQYQMPRVDSTIDYVDWVWFTERWSALTSAELVTGAIPVNQTFTIHGQLCIPPGGSKADILQIATHGGGFDGRYWDVDVKPDEYSYVDAVLAAGYSILTYDCLGTGKSETPDAYDIVQAPVDVEVMQGLTSMARNGNLVSASTVISGQPTPEMKAYRPQKVVHVGHSIGSFLTIGFTAAYPTLSDGIILTGMLFSNESGVFPFSDFAFEYAAENDPTLFGDRGSGYTVQGTAAAAQLVFLKKGAFEPELLDYAVSTRSTVAVGEVISLGTNLGRPAAGFKGSVLFFVGEYDFVICDGDCNGIYEPAAAKAVYPDAESIDVYLQPGTGHGTTLAINATAGYSVIFDYLGQKGL</sequence>
<evidence type="ECO:0000313" key="4">
    <source>
        <dbReference type="Proteomes" id="UP001172673"/>
    </source>
</evidence>
<feature type="signal peptide" evidence="1">
    <location>
        <begin position="1"/>
        <end position="20"/>
    </location>
</feature>
<dbReference type="Gene3D" id="3.40.50.1820">
    <property type="entry name" value="alpha/beta hydrolase"/>
    <property type="match status" value="1"/>
</dbReference>
<feature type="domain" description="AB hydrolase-1" evidence="2">
    <location>
        <begin position="114"/>
        <end position="377"/>
    </location>
</feature>
<protein>
    <recommendedName>
        <fullName evidence="2">AB hydrolase-1 domain-containing protein</fullName>
    </recommendedName>
</protein>
<proteinExistence type="predicted"/>
<reference evidence="3" key="1">
    <citation type="submission" date="2022-10" db="EMBL/GenBank/DDBJ databases">
        <title>Culturing micro-colonial fungi from biological soil crusts in the Mojave desert and describing Neophaeococcomyces mojavensis, and introducing the new genera and species Taxawa tesnikishii.</title>
        <authorList>
            <person name="Kurbessoian T."/>
            <person name="Stajich J.E."/>
        </authorList>
    </citation>
    <scope>NUCLEOTIDE SEQUENCE</scope>
    <source>
        <strain evidence="3">TK_41</strain>
    </source>
</reference>
<dbReference type="SUPFAM" id="SSF53474">
    <property type="entry name" value="alpha/beta-Hydrolases"/>
    <property type="match status" value="1"/>
</dbReference>
<keyword evidence="1" id="KW-0732">Signal</keyword>
<evidence type="ECO:0000256" key="1">
    <source>
        <dbReference type="SAM" id="SignalP"/>
    </source>
</evidence>
<dbReference type="Pfam" id="PF12697">
    <property type="entry name" value="Abhydrolase_6"/>
    <property type="match status" value="1"/>
</dbReference>
<dbReference type="Proteomes" id="UP001172673">
    <property type="component" value="Unassembled WGS sequence"/>
</dbReference>
<dbReference type="InterPro" id="IPR029058">
    <property type="entry name" value="AB_hydrolase_fold"/>
</dbReference>